<feature type="compositionally biased region" description="Polar residues" evidence="3">
    <location>
        <begin position="236"/>
        <end position="248"/>
    </location>
</feature>
<proteinExistence type="inferred from homology"/>
<feature type="compositionally biased region" description="Acidic residues" evidence="3">
    <location>
        <begin position="262"/>
        <end position="271"/>
    </location>
</feature>
<dbReference type="InterPro" id="IPR013256">
    <property type="entry name" value="Chromatin_SPT2"/>
</dbReference>
<comment type="similarity">
    <text evidence="1">Belongs to the SPT2 family.</text>
</comment>
<keyword evidence="5" id="KW-1185">Reference proteome</keyword>
<dbReference type="EMBL" id="MU404350">
    <property type="protein sequence ID" value="KAI1618561.1"/>
    <property type="molecule type" value="Genomic_DNA"/>
</dbReference>
<feature type="region of interest" description="Disordered" evidence="3">
    <location>
        <begin position="1"/>
        <end position="314"/>
    </location>
</feature>
<name>A0AAN6IIA6_9EURO</name>
<dbReference type="Proteomes" id="UP001203852">
    <property type="component" value="Unassembled WGS sequence"/>
</dbReference>
<evidence type="ECO:0008006" key="6">
    <source>
        <dbReference type="Google" id="ProtNLM"/>
    </source>
</evidence>
<dbReference type="Pfam" id="PF08243">
    <property type="entry name" value="SPT2"/>
    <property type="match status" value="1"/>
</dbReference>
<dbReference type="AlphaFoldDB" id="A0AAN6IIA6"/>
<keyword evidence="2" id="KW-0175">Coiled coil</keyword>
<dbReference type="SMART" id="SM00784">
    <property type="entry name" value="SPT2"/>
    <property type="match status" value="1"/>
</dbReference>
<protein>
    <recommendedName>
        <fullName evidence="6">SPT2 chromatin protein</fullName>
    </recommendedName>
</protein>
<sequence length="342" mass="37392">MSFLNDIVNSIGTDRAPAPPKPPVRPLSANSQRLQADSKPGSRPGLPPLLSPLNGIKRKAEDDVAKPQEKHIRPNPAPGLTSSVARRPAAPPLNAPKPSNEKAIPASRPKVDTTVSSAKPGSRPGTPTGPPAKAPAKGSYADIMARAKQAQETRMQSQVGMIKHQATNREKVSKVAERRRQEEEKAKTGKEKSDPRLTNIKRDKSKSRSLSPAKKADQPRVAKAPRPPLHAPASSYKGTMGQTSNRSQKQVRQKRSKADEYLGTDEEDLSDEGSYGRDEEDDYGSDASSDMEAGAFDIDQEENRALKAAKDEDAKEMALEARLKREKEQRRKKLLDLANKRK</sequence>
<feature type="compositionally biased region" description="Basic and acidic residues" evidence="3">
    <location>
        <begin position="301"/>
        <end position="314"/>
    </location>
</feature>
<evidence type="ECO:0000256" key="2">
    <source>
        <dbReference type="ARBA" id="ARBA00023054"/>
    </source>
</evidence>
<evidence type="ECO:0000313" key="5">
    <source>
        <dbReference type="Proteomes" id="UP001203852"/>
    </source>
</evidence>
<comment type="caution">
    <text evidence="4">The sequence shown here is derived from an EMBL/GenBank/DDBJ whole genome shotgun (WGS) entry which is preliminary data.</text>
</comment>
<evidence type="ECO:0000313" key="4">
    <source>
        <dbReference type="EMBL" id="KAI1618561.1"/>
    </source>
</evidence>
<evidence type="ECO:0000256" key="3">
    <source>
        <dbReference type="SAM" id="MobiDB-lite"/>
    </source>
</evidence>
<feature type="compositionally biased region" description="Polar residues" evidence="3">
    <location>
        <begin position="150"/>
        <end position="159"/>
    </location>
</feature>
<feature type="compositionally biased region" description="Basic and acidic residues" evidence="3">
    <location>
        <begin position="58"/>
        <end position="72"/>
    </location>
</feature>
<evidence type="ECO:0000256" key="1">
    <source>
        <dbReference type="ARBA" id="ARBA00006461"/>
    </source>
</evidence>
<gene>
    <name evidence="4" type="ORF">EDD36DRAFT_35400</name>
</gene>
<organism evidence="4 5">
    <name type="scientific">Exophiala viscosa</name>
    <dbReference type="NCBI Taxonomy" id="2486360"/>
    <lineage>
        <taxon>Eukaryota</taxon>
        <taxon>Fungi</taxon>
        <taxon>Dikarya</taxon>
        <taxon>Ascomycota</taxon>
        <taxon>Pezizomycotina</taxon>
        <taxon>Eurotiomycetes</taxon>
        <taxon>Chaetothyriomycetidae</taxon>
        <taxon>Chaetothyriales</taxon>
        <taxon>Herpotrichiellaceae</taxon>
        <taxon>Exophiala</taxon>
    </lineage>
</organism>
<feature type="compositionally biased region" description="Basic and acidic residues" evidence="3">
    <location>
        <begin position="167"/>
        <end position="195"/>
    </location>
</feature>
<accession>A0AAN6IIA6</accession>
<feature type="region of interest" description="Disordered" evidence="3">
    <location>
        <begin position="323"/>
        <end position="342"/>
    </location>
</feature>
<reference evidence="4" key="1">
    <citation type="journal article" date="2022" name="bioRxiv">
        <title>Deciphering the potential niche of two novel black yeast fungi from a biological soil crust based on their genomes, phenotypes, and melanin regulation.</title>
        <authorList>
            <consortium name="DOE Joint Genome Institute"/>
            <person name="Carr E.C."/>
            <person name="Barton Q."/>
            <person name="Grambo S."/>
            <person name="Sullivan M."/>
            <person name="Renfro C.M."/>
            <person name="Kuo A."/>
            <person name="Pangilinan J."/>
            <person name="Lipzen A."/>
            <person name="Keymanesh K."/>
            <person name="Savage E."/>
            <person name="Barry K."/>
            <person name="Grigoriev I.V."/>
            <person name="Riekhof W.R."/>
            <person name="Harris S.S."/>
        </authorList>
    </citation>
    <scope>NUCLEOTIDE SEQUENCE</scope>
    <source>
        <strain evidence="4">JF 03-4F</strain>
    </source>
</reference>